<dbReference type="STRING" id="573321.SAMN04488505_112105"/>
<dbReference type="Gene3D" id="3.40.50.12780">
    <property type="entry name" value="N-terminal domain of ligase-like"/>
    <property type="match status" value="1"/>
</dbReference>
<dbReference type="CDD" id="cd05930">
    <property type="entry name" value="A_NRPS"/>
    <property type="match status" value="1"/>
</dbReference>
<name>A0A1H8IY30_9BACT</name>
<dbReference type="AlphaFoldDB" id="A0A1H8IY30"/>
<dbReference type="GO" id="GO:0005829">
    <property type="term" value="C:cytosol"/>
    <property type="evidence" value="ECO:0007669"/>
    <property type="project" value="TreeGrafter"/>
</dbReference>
<dbReference type="Proteomes" id="UP000198984">
    <property type="component" value="Unassembled WGS sequence"/>
</dbReference>
<accession>A0A1H8IY30</accession>
<dbReference type="InterPro" id="IPR042099">
    <property type="entry name" value="ANL_N_sf"/>
</dbReference>
<organism evidence="2 3">
    <name type="scientific">Chitinophaga rupis</name>
    <dbReference type="NCBI Taxonomy" id="573321"/>
    <lineage>
        <taxon>Bacteria</taxon>
        <taxon>Pseudomonadati</taxon>
        <taxon>Bacteroidota</taxon>
        <taxon>Chitinophagia</taxon>
        <taxon>Chitinophagales</taxon>
        <taxon>Chitinophagaceae</taxon>
        <taxon>Chitinophaga</taxon>
    </lineage>
</organism>
<proteinExistence type="predicted"/>
<dbReference type="SUPFAM" id="SSF52777">
    <property type="entry name" value="CoA-dependent acyltransferases"/>
    <property type="match status" value="2"/>
</dbReference>
<evidence type="ECO:0000313" key="2">
    <source>
        <dbReference type="EMBL" id="SEN72827.1"/>
    </source>
</evidence>
<dbReference type="GO" id="GO:0043041">
    <property type="term" value="P:amino acid activation for nonribosomal peptide biosynthetic process"/>
    <property type="evidence" value="ECO:0007669"/>
    <property type="project" value="TreeGrafter"/>
</dbReference>
<dbReference type="Pfam" id="PF00501">
    <property type="entry name" value="AMP-binding"/>
    <property type="match status" value="1"/>
</dbReference>
<dbReference type="InterPro" id="IPR000873">
    <property type="entry name" value="AMP-dep_synth/lig_dom"/>
</dbReference>
<dbReference type="PROSITE" id="PS00455">
    <property type="entry name" value="AMP_BINDING"/>
    <property type="match status" value="1"/>
</dbReference>
<dbReference type="Gene3D" id="3.30.300.30">
    <property type="match status" value="1"/>
</dbReference>
<dbReference type="GO" id="GO:0003824">
    <property type="term" value="F:catalytic activity"/>
    <property type="evidence" value="ECO:0007669"/>
    <property type="project" value="InterPro"/>
</dbReference>
<evidence type="ECO:0000259" key="1">
    <source>
        <dbReference type="PROSITE" id="PS50075"/>
    </source>
</evidence>
<feature type="domain" description="Carrier" evidence="1">
    <location>
        <begin position="523"/>
        <end position="598"/>
    </location>
</feature>
<dbReference type="InterPro" id="IPR045851">
    <property type="entry name" value="AMP-bd_C_sf"/>
</dbReference>
<dbReference type="InterPro" id="IPR009081">
    <property type="entry name" value="PP-bd_ACP"/>
</dbReference>
<keyword evidence="3" id="KW-1185">Reference proteome</keyword>
<dbReference type="Pfam" id="PF00550">
    <property type="entry name" value="PP-binding"/>
    <property type="match status" value="1"/>
</dbReference>
<protein>
    <submittedName>
        <fullName evidence="2">Amino acid adenylation domain-containing protein</fullName>
    </submittedName>
</protein>
<dbReference type="Gene3D" id="1.10.1200.10">
    <property type="entry name" value="ACP-like"/>
    <property type="match status" value="1"/>
</dbReference>
<reference evidence="2 3" key="1">
    <citation type="submission" date="2016-10" db="EMBL/GenBank/DDBJ databases">
        <authorList>
            <person name="de Groot N.N."/>
        </authorList>
    </citation>
    <scope>NUCLEOTIDE SEQUENCE [LARGE SCALE GENOMIC DNA]</scope>
    <source>
        <strain evidence="2 3">DSM 21039</strain>
    </source>
</reference>
<dbReference type="InterPro" id="IPR036736">
    <property type="entry name" value="ACP-like_sf"/>
</dbReference>
<dbReference type="InterPro" id="IPR023213">
    <property type="entry name" value="CAT-like_dom_sf"/>
</dbReference>
<dbReference type="OrthoDB" id="4317020at2"/>
<dbReference type="Gene3D" id="3.30.559.10">
    <property type="entry name" value="Chloramphenicol acetyltransferase-like domain"/>
    <property type="match status" value="1"/>
</dbReference>
<dbReference type="CDD" id="cd19531">
    <property type="entry name" value="LCL_NRPS-like"/>
    <property type="match status" value="1"/>
</dbReference>
<dbReference type="Gene3D" id="3.30.559.30">
    <property type="entry name" value="Nonribosomal peptide synthetase, condensation domain"/>
    <property type="match status" value="1"/>
</dbReference>
<dbReference type="PANTHER" id="PTHR45527:SF1">
    <property type="entry name" value="FATTY ACID SYNTHASE"/>
    <property type="match status" value="1"/>
</dbReference>
<dbReference type="InterPro" id="IPR020845">
    <property type="entry name" value="AMP-binding_CS"/>
</dbReference>
<sequence length="1064" mass="118515">MNKKILHTLFENQAAQAPERIAIQEAQRSLTYGTLNAAANRLAHYLRSLGIGRESMVGVMIPGGGALVAALLAAFKAGGVYLPIDTAFSGKRLKQMFTLSTPEVLIIPAAQKAAILELLDGLQIAIPQLVVLDEMLMFEGADSLAATNPELINDPEDGNYLFYTSGSTGDAKAFLGCHQSLSHFIHWELKEFGITAEDKISQLSQFTFDASLRDIFLPLSCGATLCMPEPGIKSNVLQLIDWINNSGVTLVHCVPALFRLITRELLQNPQPGIFPQLKYILMAGEALYVKDIQNWRSAAGTHVEIVNLYGTSETTLAKTFYRIGELPDNPQLAIHAGKPIDNAAVLIMNDGIPCAVNEVGNIYIRTPFMTKGYYRNEALNREVFIQNPLVDFKDTLHQTGDMGRFNADGNIEVLGRTDDQVKVNGIRVTLGEVKQGVLEVSGVQQVEIVAAENNDNGNDLLCYYTGAVTVEELRKQLAYALNENIMPAFFIQMESFPLTINGKVDKKMLSKPAAVIEDAGYEAPVNDTEKEMEAMWIELLSLPRVGRNVSFFKVGGTSLKAIQLISRVYKKYNVLIKVNDIFTHASIAQLSAFLLNKQAPATGITPVVPQPYYDVTHAQKRLWMMDQLEDAQAAYNIPGAFMLQGDLNITALEQAFLQLITRHESLRTTFTAVDGVPKFRVQEAGAQIFHIDCKDLTNDPQAMQTAQHMASQLFRTPFDLENGPLLKAMLLKVAADQHVFVFAMHHIISDGWSIQVMVKELLALYNNKNTALPALKIQYKDYAAWLNNQMNDKSWPAHRRYWLQQFEDLAPVLQLPTDHPRPLAKTTNGATLEFEINETLTAGIKALARAQDVSVYMCLLATVKVLLYRYSGQDDIVTGMPVAGRVHKDLDEQLGLYVNMLAIRTRLQTDNNFLQLLKNIKQTLLGAYEHQVYPFDQLVEALHLEHDTSRSPLTDVWVQHSDTPWVQAEDANLKITAFETGHTYSKVDLTVKFIETGSTISVILEYNTDLFEESTMVQMKDNLLGLMNAILQQPEQSLTALSAHLPRIRQHAPVHQLESISNDY</sequence>
<dbReference type="GO" id="GO:0031177">
    <property type="term" value="F:phosphopantetheine binding"/>
    <property type="evidence" value="ECO:0007669"/>
    <property type="project" value="TreeGrafter"/>
</dbReference>
<dbReference type="Pfam" id="PF00668">
    <property type="entry name" value="Condensation"/>
    <property type="match status" value="1"/>
</dbReference>
<dbReference type="EMBL" id="FOBB01000012">
    <property type="protein sequence ID" value="SEN72827.1"/>
    <property type="molecule type" value="Genomic_DNA"/>
</dbReference>
<dbReference type="GO" id="GO:0044550">
    <property type="term" value="P:secondary metabolite biosynthetic process"/>
    <property type="evidence" value="ECO:0007669"/>
    <property type="project" value="TreeGrafter"/>
</dbReference>
<dbReference type="SUPFAM" id="SSF47336">
    <property type="entry name" value="ACP-like"/>
    <property type="match status" value="1"/>
</dbReference>
<dbReference type="SUPFAM" id="SSF56801">
    <property type="entry name" value="Acetyl-CoA synthetase-like"/>
    <property type="match status" value="1"/>
</dbReference>
<evidence type="ECO:0000313" key="3">
    <source>
        <dbReference type="Proteomes" id="UP000198984"/>
    </source>
</evidence>
<dbReference type="PANTHER" id="PTHR45527">
    <property type="entry name" value="NONRIBOSOMAL PEPTIDE SYNTHETASE"/>
    <property type="match status" value="1"/>
</dbReference>
<dbReference type="RefSeq" id="WP_089920717.1">
    <property type="nucleotide sequence ID" value="NZ_FOBB01000012.1"/>
</dbReference>
<gene>
    <name evidence="2" type="ORF">SAMN04488505_112105</name>
</gene>
<dbReference type="InterPro" id="IPR001242">
    <property type="entry name" value="Condensation_dom"/>
</dbReference>
<dbReference type="PROSITE" id="PS50075">
    <property type="entry name" value="CARRIER"/>
    <property type="match status" value="1"/>
</dbReference>